<dbReference type="Proteomes" id="UP001589532">
    <property type="component" value="Unassembled WGS sequence"/>
</dbReference>
<protein>
    <submittedName>
        <fullName evidence="1">Uncharacterized protein</fullName>
    </submittedName>
</protein>
<accession>A0ABV5S8R6</accession>
<organism evidence="1 2">
    <name type="scientific">Nonomuraea helvata</name>
    <dbReference type="NCBI Taxonomy" id="37484"/>
    <lineage>
        <taxon>Bacteria</taxon>
        <taxon>Bacillati</taxon>
        <taxon>Actinomycetota</taxon>
        <taxon>Actinomycetes</taxon>
        <taxon>Streptosporangiales</taxon>
        <taxon>Streptosporangiaceae</taxon>
        <taxon>Nonomuraea</taxon>
    </lineage>
</organism>
<evidence type="ECO:0000313" key="1">
    <source>
        <dbReference type="EMBL" id="MFB9627458.1"/>
    </source>
</evidence>
<sequence length="129" mass="14161">MSMRLRFALACAGVFFVIGTLAVTAVFFVARTTLQYRASVFTPQNAFWSTEPEDYELARSFGLAVHATYRTDVLDNLRNAGVLAVLGGTGLAFGAGWRTAGMVLIPLRNVTDTARRIVQNHDLSERIGY</sequence>
<proteinExistence type="predicted"/>
<keyword evidence="2" id="KW-1185">Reference proteome</keyword>
<feature type="non-terminal residue" evidence="1">
    <location>
        <position position="129"/>
    </location>
</feature>
<name>A0ABV5S8R6_9ACTN</name>
<comment type="caution">
    <text evidence="1">The sequence shown here is derived from an EMBL/GenBank/DDBJ whole genome shotgun (WGS) entry which is preliminary data.</text>
</comment>
<dbReference type="EMBL" id="JBHMBW010000033">
    <property type="protein sequence ID" value="MFB9627458.1"/>
    <property type="molecule type" value="Genomic_DNA"/>
</dbReference>
<gene>
    <name evidence="1" type="ORF">ACFFSA_30625</name>
</gene>
<evidence type="ECO:0000313" key="2">
    <source>
        <dbReference type="Proteomes" id="UP001589532"/>
    </source>
</evidence>
<dbReference type="RefSeq" id="WP_378520937.1">
    <property type="nucleotide sequence ID" value="NZ_JBHMBW010000033.1"/>
</dbReference>
<reference evidence="1 2" key="1">
    <citation type="submission" date="2024-09" db="EMBL/GenBank/DDBJ databases">
        <authorList>
            <person name="Sun Q."/>
            <person name="Mori K."/>
        </authorList>
    </citation>
    <scope>NUCLEOTIDE SEQUENCE [LARGE SCALE GENOMIC DNA]</scope>
    <source>
        <strain evidence="1 2">JCM 3143</strain>
    </source>
</reference>